<proteinExistence type="predicted"/>
<dbReference type="Pfam" id="PF13527">
    <property type="entry name" value="Acetyltransf_9"/>
    <property type="match status" value="1"/>
</dbReference>
<dbReference type="OrthoDB" id="9768284at2"/>
<evidence type="ECO:0000313" key="4">
    <source>
        <dbReference type="Proteomes" id="UP000297646"/>
    </source>
</evidence>
<evidence type="ECO:0000259" key="2">
    <source>
        <dbReference type="Pfam" id="PF17668"/>
    </source>
</evidence>
<dbReference type="InterPro" id="IPR036527">
    <property type="entry name" value="SCP2_sterol-bd_dom_sf"/>
</dbReference>
<protein>
    <submittedName>
        <fullName evidence="3">GNAT family N-acetyltransferase</fullName>
    </submittedName>
</protein>
<feature type="domain" description="Eis-like acetyltransferase" evidence="2">
    <location>
        <begin position="176"/>
        <end position="286"/>
    </location>
</feature>
<dbReference type="PANTHER" id="PTHR37817:SF1">
    <property type="entry name" value="N-ACETYLTRANSFERASE EIS"/>
    <property type="match status" value="1"/>
</dbReference>
<dbReference type="InterPro" id="IPR025559">
    <property type="entry name" value="Eis_dom"/>
</dbReference>
<gene>
    <name evidence="3" type="ORF">C6P11_08455</name>
</gene>
<dbReference type="Gene3D" id="3.40.630.30">
    <property type="match status" value="2"/>
</dbReference>
<dbReference type="InterPro" id="IPR051554">
    <property type="entry name" value="Acetyltransferase_Eis"/>
</dbReference>
<evidence type="ECO:0000313" key="3">
    <source>
        <dbReference type="EMBL" id="TGE71655.1"/>
    </source>
</evidence>
<dbReference type="InterPro" id="IPR041380">
    <property type="entry name" value="Acetyltransf_17"/>
</dbReference>
<keyword evidence="3" id="KW-0808">Transferase</keyword>
<reference evidence="3 4" key="1">
    <citation type="submission" date="2018-03" db="EMBL/GenBank/DDBJ databases">
        <title>Genome sequencing of Weissella confusa isolates.</title>
        <authorList>
            <person name="Kajala I."/>
            <person name="Baruah R."/>
            <person name="Bergsveinson J."/>
            <person name="Juvonen R."/>
            <person name="Ziola B."/>
        </authorList>
    </citation>
    <scope>NUCLEOTIDE SEQUENCE [LARGE SCALE GENOMIC DNA]</scope>
    <source>
        <strain evidence="3 4">VTT E-062653</strain>
    </source>
</reference>
<dbReference type="Pfam" id="PF17668">
    <property type="entry name" value="Acetyltransf_17"/>
    <property type="match status" value="1"/>
</dbReference>
<sequence length="390" mass="44388">MGQPVILEAAYFDAVYELYRYAFHKEPRGGRDALAEFFKQTTVYGEFDDNNQLTSQVTRIPFNVRMGHQLVAGNGIGNVASYPEYRGNGAASRLMMQSLQDAYDAGEVVSYLAPFSYGFYGRFGYAQVFDHADIEWQATDFPQGKRTSGTVERLPFDRAIEPMKLVYREADAFEHGAVAREDWWWRYYFNMKTPQTKFAIYRDAEGVAQGYVMYEFHEMTFVIREWVNLTAEALQGLTRFIGSHAGSSDRFMYEAPTADITAVPVVQMMTEPKYEAVIKPYMQARIVNLPALFKVLQLDVPETVAFDVQDETAPWNGGRFELRGGNLERIVQTESPQLSGSIQAFTQWLMGYKRLSSLLLTGDLQTGTPEDFEPLDALLARQQPVLADYF</sequence>
<name>A0A4Z0RYJ8_WEICO</name>
<dbReference type="PANTHER" id="PTHR37817">
    <property type="entry name" value="N-ACETYLTRANSFERASE EIS"/>
    <property type="match status" value="1"/>
</dbReference>
<evidence type="ECO:0000259" key="1">
    <source>
        <dbReference type="Pfam" id="PF13530"/>
    </source>
</evidence>
<dbReference type="Pfam" id="PF13530">
    <property type="entry name" value="SCP2_2"/>
    <property type="match status" value="1"/>
</dbReference>
<dbReference type="Gene3D" id="3.30.1050.10">
    <property type="entry name" value="SCP2 sterol-binding domain"/>
    <property type="match status" value="1"/>
</dbReference>
<comment type="caution">
    <text evidence="3">The sequence shown here is derived from an EMBL/GenBank/DDBJ whole genome shotgun (WGS) entry which is preliminary data.</text>
</comment>
<dbReference type="Proteomes" id="UP000297646">
    <property type="component" value="Unassembled WGS sequence"/>
</dbReference>
<feature type="domain" description="Enhanced intracellular survival protein" evidence="1">
    <location>
        <begin position="301"/>
        <end position="386"/>
    </location>
</feature>
<dbReference type="SUPFAM" id="SSF55718">
    <property type="entry name" value="SCP-like"/>
    <property type="match status" value="1"/>
</dbReference>
<dbReference type="GO" id="GO:0030649">
    <property type="term" value="P:aminoglycoside antibiotic catabolic process"/>
    <property type="evidence" value="ECO:0007669"/>
    <property type="project" value="TreeGrafter"/>
</dbReference>
<dbReference type="SUPFAM" id="SSF55729">
    <property type="entry name" value="Acyl-CoA N-acyltransferases (Nat)"/>
    <property type="match status" value="1"/>
</dbReference>
<dbReference type="RefSeq" id="WP_135520291.1">
    <property type="nucleotide sequence ID" value="NZ_PVSN01000058.1"/>
</dbReference>
<accession>A0A4Z0RYJ8</accession>
<dbReference type="AlphaFoldDB" id="A0A4Z0RYJ8"/>
<organism evidence="3 4">
    <name type="scientific">Weissella confusa</name>
    <name type="common">Lactobacillus confusus</name>
    <dbReference type="NCBI Taxonomy" id="1583"/>
    <lineage>
        <taxon>Bacteria</taxon>
        <taxon>Bacillati</taxon>
        <taxon>Bacillota</taxon>
        <taxon>Bacilli</taxon>
        <taxon>Lactobacillales</taxon>
        <taxon>Lactobacillaceae</taxon>
        <taxon>Weissella</taxon>
    </lineage>
</organism>
<dbReference type="GO" id="GO:0034069">
    <property type="term" value="F:aminoglycoside N-acetyltransferase activity"/>
    <property type="evidence" value="ECO:0007669"/>
    <property type="project" value="TreeGrafter"/>
</dbReference>
<dbReference type="EMBL" id="PVSN01000058">
    <property type="protein sequence ID" value="TGE71655.1"/>
    <property type="molecule type" value="Genomic_DNA"/>
</dbReference>
<dbReference type="InterPro" id="IPR016181">
    <property type="entry name" value="Acyl_CoA_acyltransferase"/>
</dbReference>